<dbReference type="Pfam" id="PF03372">
    <property type="entry name" value="Exo_endo_phos"/>
    <property type="match status" value="1"/>
</dbReference>
<sequence>MFFNFPDEWGMGRLWMIFKKYGTVFDMFMVQRRLRNGQRYGFVRFRFVRDVEGLLRQLQKIKIGEEWLRVYVAHDRIYKGNAGPREGMEKQETRSNGATNGERYRNVGNGVNRDNRRFVDVVNGGIHRTGVNNYGKVSNGIGGQALNKEGITLNKEETGSERTIEVDDMDTNSALLGRSVVGEVKAMCFLSKLPVLCEEQGLAGIEVKLLGGLEVLVVMENESMVANVLNDKDHGLRRWMHKLRKGDSIHRTAGRITWINILGIPISGWSEGTFKKIAALHGTILGMHNCRLEGNQNLVYGRVQIHTINKGLINEVLNVTVRRKNHKVCVVEEVRDIVSMEIEEVCNGRRVDEKMEDHVEDNGMQVDDEERDEDGESNSEGGETSEDEEDNQNKVINGKEGGAAAISGDRNGGEDEESRFSGETRVGDTFDGEIGNSKGEEYGEYKRLHGKRNEDGKDKGTKENYKVDGDKSIKHINEEGDKTMEPINDVVNKDCENDGKIGISREVSDSGYGLDDYGPIMGSKKLESNGLDNKVDGDTKEHSTSGPSNNYIRRRKKGVGRKFIINENRHQVLQDGIVNEGGKNAELVIESPMCRRDKRVVSPSSSRDSGGVRMKKKRKSSGEGIFDDNEDEMAFNQGKTIGDKCVSNNKNKNGRRSIKKAMEVARKTGVQGLGENKKGVSDAYKEYYDEVGRENNGIFHFGSGIEDEAVSVRCNMNMDQVKEIGEMIGVSWLFMKMISINVRGMGESGKKSWIRSIIKDERPDVIGLQETKCGMVDDIWVEDLWGEQGCGYAQLPANGNSGGIIMIWDTRVFTCKEAVGDERFISVKGTWKGKNEEVFLVCIYGPHVSRQKTSLWDRIEGLMNKWQGAWCIFGDLNVVRRNEDRFNSQVNIKEMTEFNGFINNMRGYAVKLSALAVVSVDATLSANLCHVVDVDLRPVWQGPVFAYTAFGIPQTTRNPFP</sequence>
<dbReference type="SUPFAM" id="SSF54928">
    <property type="entry name" value="RNA-binding domain, RBD"/>
    <property type="match status" value="1"/>
</dbReference>
<evidence type="ECO:0000256" key="6">
    <source>
        <dbReference type="SAM" id="MobiDB-lite"/>
    </source>
</evidence>
<evidence type="ECO:0000313" key="8">
    <source>
        <dbReference type="EMBL" id="PWA76953.1"/>
    </source>
</evidence>
<dbReference type="InterPro" id="IPR004808">
    <property type="entry name" value="AP_endonuc_1"/>
</dbReference>
<dbReference type="GO" id="GO:0005634">
    <property type="term" value="C:nucleus"/>
    <property type="evidence" value="ECO:0007669"/>
    <property type="project" value="TreeGrafter"/>
</dbReference>
<keyword evidence="4 5" id="KW-0460">Magnesium</keyword>
<dbReference type="Proteomes" id="UP000245207">
    <property type="component" value="Unassembled WGS sequence"/>
</dbReference>
<dbReference type="CDD" id="cd00590">
    <property type="entry name" value="RRM_SF"/>
    <property type="match status" value="1"/>
</dbReference>
<comment type="cofactor">
    <cofactor evidence="5">
        <name>Mg(2+)</name>
        <dbReference type="ChEBI" id="CHEBI:18420"/>
    </cofactor>
    <cofactor evidence="5">
        <name>Mn(2+)</name>
        <dbReference type="ChEBI" id="CHEBI:29035"/>
    </cofactor>
    <text evidence="5">Probably binds two magnesium or manganese ions per subunit.</text>
</comment>
<dbReference type="STRING" id="35608.A0A2U1NTU5"/>
<dbReference type="GO" id="GO:0008311">
    <property type="term" value="F:double-stranded DNA 3'-5' DNA exonuclease activity"/>
    <property type="evidence" value="ECO:0007669"/>
    <property type="project" value="TreeGrafter"/>
</dbReference>
<feature type="compositionally biased region" description="Basic and acidic residues" evidence="6">
    <location>
        <begin position="418"/>
        <end position="428"/>
    </location>
</feature>
<accession>A0A2U1NTU5</accession>
<evidence type="ECO:0000256" key="4">
    <source>
        <dbReference type="ARBA" id="ARBA00022842"/>
    </source>
</evidence>
<proteinExistence type="inferred from homology"/>
<evidence type="ECO:0000313" key="9">
    <source>
        <dbReference type="Proteomes" id="UP000245207"/>
    </source>
</evidence>
<dbReference type="GO" id="GO:0006284">
    <property type="term" value="P:base-excision repair"/>
    <property type="evidence" value="ECO:0007669"/>
    <property type="project" value="TreeGrafter"/>
</dbReference>
<evidence type="ECO:0000259" key="7">
    <source>
        <dbReference type="Pfam" id="PF03372"/>
    </source>
</evidence>
<dbReference type="InterPro" id="IPR005135">
    <property type="entry name" value="Endo/exonuclease/phosphatase"/>
</dbReference>
<dbReference type="Gene3D" id="3.60.10.10">
    <property type="entry name" value="Endonuclease/exonuclease/phosphatase"/>
    <property type="match status" value="1"/>
</dbReference>
<dbReference type="OrthoDB" id="688632at2759"/>
<dbReference type="GO" id="GO:0003906">
    <property type="term" value="F:DNA-(apurinic or apyrimidinic site) endonuclease activity"/>
    <property type="evidence" value="ECO:0007669"/>
    <property type="project" value="TreeGrafter"/>
</dbReference>
<evidence type="ECO:0000256" key="5">
    <source>
        <dbReference type="PIRSR" id="PIRSR604808-2"/>
    </source>
</evidence>
<dbReference type="AlphaFoldDB" id="A0A2U1NTU5"/>
<dbReference type="InterPro" id="IPR036691">
    <property type="entry name" value="Endo/exonu/phosph_ase_sf"/>
</dbReference>
<dbReference type="InterPro" id="IPR035979">
    <property type="entry name" value="RBD_domain_sf"/>
</dbReference>
<comment type="caution">
    <text evidence="8">The sequence shown here is derived from an EMBL/GenBank/DDBJ whole genome shotgun (WGS) entry which is preliminary data.</text>
</comment>
<feature type="compositionally biased region" description="Acidic residues" evidence="6">
    <location>
        <begin position="366"/>
        <end position="390"/>
    </location>
</feature>
<dbReference type="PANTHER" id="PTHR22748:SF4">
    <property type="entry name" value="DNA-(APURINIC OR APYRIMIDINIC SITE) ENDONUCLEASE 2"/>
    <property type="match status" value="1"/>
</dbReference>
<feature type="region of interest" description="Disordered" evidence="6">
    <location>
        <begin position="353"/>
        <end position="466"/>
    </location>
</feature>
<reference evidence="8 9" key="1">
    <citation type="journal article" date="2018" name="Mol. Plant">
        <title>The genome of Artemisia annua provides insight into the evolution of Asteraceae family and artemisinin biosynthesis.</title>
        <authorList>
            <person name="Shen Q."/>
            <person name="Zhang L."/>
            <person name="Liao Z."/>
            <person name="Wang S."/>
            <person name="Yan T."/>
            <person name="Shi P."/>
            <person name="Liu M."/>
            <person name="Fu X."/>
            <person name="Pan Q."/>
            <person name="Wang Y."/>
            <person name="Lv Z."/>
            <person name="Lu X."/>
            <person name="Zhang F."/>
            <person name="Jiang W."/>
            <person name="Ma Y."/>
            <person name="Chen M."/>
            <person name="Hao X."/>
            <person name="Li L."/>
            <person name="Tang Y."/>
            <person name="Lv G."/>
            <person name="Zhou Y."/>
            <person name="Sun X."/>
            <person name="Brodelius P.E."/>
            <person name="Rose J.K.C."/>
            <person name="Tang K."/>
        </authorList>
    </citation>
    <scope>NUCLEOTIDE SEQUENCE [LARGE SCALE GENOMIC DNA]</scope>
    <source>
        <strain evidence="9">cv. Huhao1</strain>
        <tissue evidence="8">Leaf</tissue>
    </source>
</reference>
<name>A0A2U1NTU5_ARTAN</name>
<evidence type="ECO:0000256" key="3">
    <source>
        <dbReference type="ARBA" id="ARBA00022801"/>
    </source>
</evidence>
<feature type="binding site" evidence="5">
    <location>
        <position position="770"/>
    </location>
    <ligand>
        <name>Mg(2+)</name>
        <dbReference type="ChEBI" id="CHEBI:18420"/>
        <label>1</label>
    </ligand>
</feature>
<dbReference type="InterPro" id="IPR020847">
    <property type="entry name" value="AP_endonuclease_F1_BS"/>
</dbReference>
<dbReference type="Gene3D" id="3.30.70.330">
    <property type="match status" value="1"/>
</dbReference>
<dbReference type="EMBL" id="PKPP01002197">
    <property type="protein sequence ID" value="PWA76953.1"/>
    <property type="molecule type" value="Genomic_DNA"/>
</dbReference>
<feature type="domain" description="Endonuclease/exonuclease/phosphatase" evidence="7">
    <location>
        <begin position="739"/>
        <end position="890"/>
    </location>
</feature>
<organism evidence="8 9">
    <name type="scientific">Artemisia annua</name>
    <name type="common">Sweet wormwood</name>
    <dbReference type="NCBI Taxonomy" id="35608"/>
    <lineage>
        <taxon>Eukaryota</taxon>
        <taxon>Viridiplantae</taxon>
        <taxon>Streptophyta</taxon>
        <taxon>Embryophyta</taxon>
        <taxon>Tracheophyta</taxon>
        <taxon>Spermatophyta</taxon>
        <taxon>Magnoliopsida</taxon>
        <taxon>eudicotyledons</taxon>
        <taxon>Gunneridae</taxon>
        <taxon>Pentapetalae</taxon>
        <taxon>asterids</taxon>
        <taxon>campanulids</taxon>
        <taxon>Asterales</taxon>
        <taxon>Asteraceae</taxon>
        <taxon>Asteroideae</taxon>
        <taxon>Anthemideae</taxon>
        <taxon>Artemisiinae</taxon>
        <taxon>Artemisia</taxon>
    </lineage>
</organism>
<feature type="compositionally biased region" description="Basic and acidic residues" evidence="6">
    <location>
        <begin position="533"/>
        <end position="543"/>
    </location>
</feature>
<feature type="region of interest" description="Disordered" evidence="6">
    <location>
        <begin position="82"/>
        <end position="107"/>
    </location>
</feature>
<feature type="compositionally biased region" description="Basic and acidic residues" evidence="6">
    <location>
        <begin position="438"/>
        <end position="466"/>
    </location>
</feature>
<protein>
    <recommendedName>
        <fullName evidence="7">Endonuclease/exonuclease/phosphatase domain-containing protein</fullName>
    </recommendedName>
</protein>
<keyword evidence="2 5" id="KW-0479">Metal-binding</keyword>
<dbReference type="GO" id="GO:0008081">
    <property type="term" value="F:phosphoric diester hydrolase activity"/>
    <property type="evidence" value="ECO:0007669"/>
    <property type="project" value="TreeGrafter"/>
</dbReference>
<dbReference type="PROSITE" id="PS00726">
    <property type="entry name" value="AP_NUCLEASE_F1_1"/>
    <property type="match status" value="1"/>
</dbReference>
<feature type="region of interest" description="Disordered" evidence="6">
    <location>
        <begin position="597"/>
        <end position="631"/>
    </location>
</feature>
<evidence type="ECO:0000256" key="1">
    <source>
        <dbReference type="ARBA" id="ARBA00007092"/>
    </source>
</evidence>
<keyword evidence="9" id="KW-1185">Reference proteome</keyword>
<feature type="region of interest" description="Disordered" evidence="6">
    <location>
        <begin position="525"/>
        <end position="552"/>
    </location>
</feature>
<dbReference type="GO" id="GO:0003677">
    <property type="term" value="F:DNA binding"/>
    <property type="evidence" value="ECO:0007669"/>
    <property type="project" value="InterPro"/>
</dbReference>
<dbReference type="GO" id="GO:0046872">
    <property type="term" value="F:metal ion binding"/>
    <property type="evidence" value="ECO:0007669"/>
    <property type="project" value="UniProtKB-KW"/>
</dbReference>
<keyword evidence="5" id="KW-0464">Manganese</keyword>
<dbReference type="SUPFAM" id="SSF56219">
    <property type="entry name" value="DNase I-like"/>
    <property type="match status" value="1"/>
</dbReference>
<keyword evidence="3" id="KW-0378">Hydrolase</keyword>
<dbReference type="PANTHER" id="PTHR22748">
    <property type="entry name" value="AP ENDONUCLEASE"/>
    <property type="match status" value="1"/>
</dbReference>
<evidence type="ECO:0000256" key="2">
    <source>
        <dbReference type="ARBA" id="ARBA00022723"/>
    </source>
</evidence>
<gene>
    <name evidence="8" type="ORF">CTI12_AA229170</name>
</gene>
<dbReference type="InterPro" id="IPR012677">
    <property type="entry name" value="Nucleotide-bd_a/b_plait_sf"/>
</dbReference>
<comment type="similarity">
    <text evidence="1">Belongs to the DNA repair enzymes AP/ExoA family.</text>
</comment>
<feature type="binding site" evidence="5">
    <location>
        <position position="741"/>
    </location>
    <ligand>
        <name>Mg(2+)</name>
        <dbReference type="ChEBI" id="CHEBI:18420"/>
        <label>1</label>
    </ligand>
</feature>